<dbReference type="PROSITE" id="PS50088">
    <property type="entry name" value="ANK_REPEAT"/>
    <property type="match status" value="3"/>
</dbReference>
<dbReference type="PANTHER" id="PTHR24173">
    <property type="entry name" value="ANKYRIN REPEAT CONTAINING"/>
    <property type="match status" value="1"/>
</dbReference>
<dbReference type="EMBL" id="JAACJJ010000028">
    <property type="protein sequence ID" value="KAF5321454.1"/>
    <property type="molecule type" value="Genomic_DNA"/>
</dbReference>
<protein>
    <recommendedName>
        <fullName evidence="7">Ankyrin repeat protein</fullName>
    </recommendedName>
</protein>
<dbReference type="SUPFAM" id="SSF48403">
    <property type="entry name" value="Ankyrin repeat"/>
    <property type="match status" value="2"/>
</dbReference>
<dbReference type="InterPro" id="IPR002110">
    <property type="entry name" value="Ankyrin_rpt"/>
</dbReference>
<comment type="caution">
    <text evidence="5">The sequence shown here is derived from an EMBL/GenBank/DDBJ whole genome shotgun (WGS) entry which is preliminary data.</text>
</comment>
<dbReference type="PANTHER" id="PTHR24173:SF74">
    <property type="entry name" value="ANKYRIN REPEAT DOMAIN-CONTAINING PROTEIN 16"/>
    <property type="match status" value="1"/>
</dbReference>
<evidence type="ECO:0000256" key="4">
    <source>
        <dbReference type="SAM" id="MobiDB-lite"/>
    </source>
</evidence>
<dbReference type="SMART" id="SM00248">
    <property type="entry name" value="ANK"/>
    <property type="match status" value="11"/>
</dbReference>
<evidence type="ECO:0000256" key="1">
    <source>
        <dbReference type="ARBA" id="ARBA00022737"/>
    </source>
</evidence>
<name>A0A8H5BDQ5_9AGAR</name>
<keyword evidence="1" id="KW-0677">Repeat</keyword>
<feature type="region of interest" description="Disordered" evidence="4">
    <location>
        <begin position="1738"/>
        <end position="1763"/>
    </location>
</feature>
<feature type="compositionally biased region" description="Low complexity" evidence="4">
    <location>
        <begin position="614"/>
        <end position="623"/>
    </location>
</feature>
<reference evidence="5 6" key="1">
    <citation type="journal article" date="2020" name="ISME J.">
        <title>Uncovering the hidden diversity of litter-decomposition mechanisms in mushroom-forming fungi.</title>
        <authorList>
            <person name="Floudas D."/>
            <person name="Bentzer J."/>
            <person name="Ahren D."/>
            <person name="Johansson T."/>
            <person name="Persson P."/>
            <person name="Tunlid A."/>
        </authorList>
    </citation>
    <scope>NUCLEOTIDE SEQUENCE [LARGE SCALE GENOMIC DNA]</scope>
    <source>
        <strain evidence="5 6">CBS 101986</strain>
    </source>
</reference>
<feature type="region of interest" description="Disordered" evidence="4">
    <location>
        <begin position="592"/>
        <end position="696"/>
    </location>
</feature>
<proteinExistence type="predicted"/>
<feature type="compositionally biased region" description="Basic and acidic residues" evidence="4">
    <location>
        <begin position="648"/>
        <end position="659"/>
    </location>
</feature>
<feature type="compositionally biased region" description="Basic and acidic residues" evidence="4">
    <location>
        <begin position="592"/>
        <end position="613"/>
    </location>
</feature>
<evidence type="ECO:0000256" key="2">
    <source>
        <dbReference type="ARBA" id="ARBA00023043"/>
    </source>
</evidence>
<evidence type="ECO:0000256" key="3">
    <source>
        <dbReference type="PROSITE-ProRule" id="PRU00023"/>
    </source>
</evidence>
<feature type="repeat" description="ANK" evidence="3">
    <location>
        <begin position="565"/>
        <end position="590"/>
    </location>
</feature>
<keyword evidence="2 3" id="KW-0040">ANK repeat</keyword>
<feature type="compositionally biased region" description="Acidic residues" evidence="4">
    <location>
        <begin position="633"/>
        <end position="647"/>
    </location>
</feature>
<keyword evidence="6" id="KW-1185">Reference proteome</keyword>
<evidence type="ECO:0000313" key="6">
    <source>
        <dbReference type="Proteomes" id="UP000567179"/>
    </source>
</evidence>
<dbReference type="PROSITE" id="PS50297">
    <property type="entry name" value="ANK_REP_REGION"/>
    <property type="match status" value="2"/>
</dbReference>
<feature type="compositionally biased region" description="Basic and acidic residues" evidence="4">
    <location>
        <begin position="1833"/>
        <end position="1853"/>
    </location>
</feature>
<organism evidence="5 6">
    <name type="scientific">Psilocybe cf. subviscida</name>
    <dbReference type="NCBI Taxonomy" id="2480587"/>
    <lineage>
        <taxon>Eukaryota</taxon>
        <taxon>Fungi</taxon>
        <taxon>Dikarya</taxon>
        <taxon>Basidiomycota</taxon>
        <taxon>Agaricomycotina</taxon>
        <taxon>Agaricomycetes</taxon>
        <taxon>Agaricomycetidae</taxon>
        <taxon>Agaricales</taxon>
        <taxon>Agaricineae</taxon>
        <taxon>Strophariaceae</taxon>
        <taxon>Psilocybe</taxon>
    </lineage>
</organism>
<feature type="repeat" description="ANK" evidence="3">
    <location>
        <begin position="532"/>
        <end position="564"/>
    </location>
</feature>
<feature type="region of interest" description="Disordered" evidence="4">
    <location>
        <begin position="991"/>
        <end position="1023"/>
    </location>
</feature>
<accession>A0A8H5BDQ5</accession>
<sequence>MTTQPKPEIQAFLSRVDALPPGPGATLDAVLQPSLEDEAELRKLFATDRQNARLSDPHVGLVDVFAASDNIRKTRARVVQNKDDLSAQYVVPLSPEDRREDGAPCMAADLDEFKRNWSIFTEGSLSQLIDWNNVVAAGGSVLACLAPLDEANTASKRAIRKHYHSKAYPTSDVDLFLWGMNAEQAEAKIKAIYEAVRDSVPWDVTCIRTKHTVSIHSQYPYRSVQIVLRLYQSPAEILAGFDIDAPCCAYDGNRVWANPRAIVAMMRQCNTVDVTRRSPSYEIRLIKYSQRAFEIYVPTLRRSEIDPTIFERAIARMEGLARLLVLEKLGSDIMRTAFLAHRRKLRGRPSANTSYARRNARRYKGDLKVESEISIEMNDYDVASLHIPYGPGWDAKKIDKLVYQTDLGMNSTFNPKNKGRRLHRHPAFFGTVEECLGDCCEHCPEPIDEDEKTLQKEEDELYVRGRITFVEENPGRQSITGSFNPIDDGEWSEQVYIKPTQQLFTAIAARDRATVQRLLQDESIDVNQRDYVGRTTLHVAIFSRATDIACDLIDAGARVTARLADGRAPLHLAAQYDLPVVVKKLFERSALNKESEEKKAGQAEKEAEEKAAEAKATADAAKASSEDDWSSHDDEDVVMSEADDDDEADKKGDKGSDKDADGDDDDDDDNSDDDEEKKQKLEDEGEIPDEKEDQPDIIEVDAFDWDIGFSAIAYAVLYASTATLDALLLGGADPTIPTKQGNYGQPLHPLALTILRHDEDEACKVAERLLQVDSVTSTTANPQLRTIFHYAVRSGRTKLVETMLRCDTNASTALNFPAVQGSNVVFPIVTALNWAKYPALAVMLAHGARLELVEEDVTKALDVGEPHLRQAASSYGAITNYLYAAHQPLEVAAAAGNDITKLLISLGASIDFGLKRTMNRYSSAHERRTIKDWAHYSISSIDVAIQVANKSHKEKTEKKVKDTSVPKQESMVIVRTGWKGFYDQYADNLQQNFNPLEPTTPETPEQKAEREARQAQKDAKNHQDNIQRLEDLKAFFLDIETELREHNAKTWREVHPSITTEARIVCLPPVETKSVQQPPRVEPPKVVEEEKTQYIQLHNSYHRTSVPQHLIKRYDELFEACFAGDNATIQRLCLPVDGQDGIVSSETPLPLDISVKMMDKSTSRYEHYGYTPLFAAIAGRKWSTAKVILAIATAQFAPENKKEAIKFKLSLEDSDDEDDSDAESDDSDMTVEQEEVKFIDIARRPSSVRSQVHPSRMLTEYVRWAKPKTSSPTGPYHGTSNPLDFAVVTDDLDAFVHVANLYATLPDPMDLPSATLALILQHDRPEILDEYIRRTGSGVDLDDAKQGAGGDEDLPSATNDANKLYLGLNVHGKKRMDLARRNDPDADNYEPEKEHPLLWQAIQLKAKGVIDYLHSDRPVLAFKFYAGSHSDPKALWLKRLLASKDAGESALAKKLPLWLGWTTNSVGESPLIVAIISNDIDVVKQVAKLDPQLATKALQSRIKFVGVNPVVLAVRRQCSEKIHDYLLSRKVSPSERTTNDGWNIYHHLCELNLGDLLEYFLKKLPVDVTAPLLIQQSKPRMNTPLHIAVKKGHKRLVQLLLGHEGITPALLLKDIDGQIPLHCAALFTEDAVGSTLFDTISVAELTTRLTSSGSLSMHIGEASPSSHDLSSSPMKAFLGSERHIEEMLASLETSAGRYKAKIVTAIQKWQASRAERLVVYKQRQAALDEEERLIEEERKRKEAEQAEKDRRNGAARPNPTDYGNVTKVWELVSEAVKKHAGADAVLPKRHLVHLFEVQQSVAVALSKARGEQAEDDDDDDDDDYSYRRRRSRREREDEGLEPEKEKKEKNERKSSLVFQYLRNGVDTY</sequence>
<dbReference type="Pfam" id="PF12796">
    <property type="entry name" value="Ank_2"/>
    <property type="match status" value="2"/>
</dbReference>
<dbReference type="InterPro" id="IPR036770">
    <property type="entry name" value="Ankyrin_rpt-contain_sf"/>
</dbReference>
<evidence type="ECO:0008006" key="7">
    <source>
        <dbReference type="Google" id="ProtNLM"/>
    </source>
</evidence>
<gene>
    <name evidence="5" type="ORF">D9619_001295</name>
</gene>
<dbReference type="OrthoDB" id="539213at2759"/>
<feature type="compositionally biased region" description="Basic and acidic residues" evidence="4">
    <location>
        <begin position="1004"/>
        <end position="1023"/>
    </location>
</feature>
<feature type="compositionally biased region" description="Acidic residues" evidence="4">
    <location>
        <begin position="660"/>
        <end position="675"/>
    </location>
</feature>
<feature type="compositionally biased region" description="Acidic residues" evidence="4">
    <location>
        <begin position="1813"/>
        <end position="1823"/>
    </location>
</feature>
<feature type="region of interest" description="Disordered" evidence="4">
    <location>
        <begin position="1806"/>
        <end position="1853"/>
    </location>
</feature>
<evidence type="ECO:0000313" key="5">
    <source>
        <dbReference type="EMBL" id="KAF5321454.1"/>
    </source>
</evidence>
<dbReference type="Gene3D" id="1.25.40.20">
    <property type="entry name" value="Ankyrin repeat-containing domain"/>
    <property type="match status" value="3"/>
</dbReference>
<feature type="compositionally biased region" description="Acidic residues" evidence="4">
    <location>
        <begin position="683"/>
        <end position="696"/>
    </location>
</feature>
<dbReference type="Proteomes" id="UP000567179">
    <property type="component" value="Unassembled WGS sequence"/>
</dbReference>
<feature type="repeat" description="ANK" evidence="3">
    <location>
        <begin position="1580"/>
        <end position="1601"/>
    </location>
</feature>
<feature type="compositionally biased region" description="Basic and acidic residues" evidence="4">
    <location>
        <begin position="1738"/>
        <end position="1752"/>
    </location>
</feature>